<proteinExistence type="inferred from homology"/>
<evidence type="ECO:0000256" key="10">
    <source>
        <dbReference type="SAM" id="MobiDB-lite"/>
    </source>
</evidence>
<reference evidence="12 13" key="1">
    <citation type="submission" date="2021-08" db="EMBL/GenBank/DDBJ databases">
        <title>Draft genome sequence of Mycolicibacterium sp. NGTWS1702 strain.</title>
        <authorList>
            <person name="Matsumoto M."/>
            <person name="Tang B.C.C."/>
            <person name="Machida Y."/>
            <person name="Matoyama H."/>
            <person name="Kishihara T."/>
            <person name="Sato S."/>
            <person name="Kondo I."/>
            <person name="Sano M."/>
            <person name="Kato G."/>
        </authorList>
    </citation>
    <scope>NUCLEOTIDE SEQUENCE [LARGE SCALE GENOMIC DNA]</scope>
    <source>
        <strain evidence="12 13">NGTWSNA01</strain>
    </source>
</reference>
<accession>A0ABQ4V8H1</accession>
<evidence type="ECO:0000256" key="5">
    <source>
        <dbReference type="ARBA" id="ARBA00023136"/>
    </source>
</evidence>
<evidence type="ECO:0000256" key="2">
    <source>
        <dbReference type="ARBA" id="ARBA00022475"/>
    </source>
</evidence>
<organism evidence="12 13">
    <name type="scientific">Mycolicibacterium cyprinidarum</name>
    <dbReference type="NCBI Taxonomy" id="2860311"/>
    <lineage>
        <taxon>Bacteria</taxon>
        <taxon>Bacillati</taxon>
        <taxon>Actinomycetota</taxon>
        <taxon>Actinomycetes</taxon>
        <taxon>Mycobacteriales</taxon>
        <taxon>Mycobacteriaceae</taxon>
        <taxon>Mycolicibacterium</taxon>
    </lineage>
</organism>
<evidence type="ECO:0000256" key="6">
    <source>
        <dbReference type="ARBA" id="ARBA00037281"/>
    </source>
</evidence>
<keyword evidence="13" id="KW-1185">Reference proteome</keyword>
<evidence type="ECO:0000259" key="11">
    <source>
        <dbReference type="Pfam" id="PF00535"/>
    </source>
</evidence>
<comment type="pathway">
    <text evidence="7">Carotenoid biosynthesis; staphyloxanthin biosynthesis; staphyloxanthin from farnesyl diphosphate: step 4/5.</text>
</comment>
<keyword evidence="3" id="KW-0328">Glycosyltransferase</keyword>
<evidence type="ECO:0000313" key="12">
    <source>
        <dbReference type="EMBL" id="GJF13950.1"/>
    </source>
</evidence>
<keyword evidence="5" id="KW-0472">Membrane</keyword>
<keyword evidence="2" id="KW-1003">Cell membrane</keyword>
<comment type="function">
    <text evidence="6">Catalyzes the glycosylation of 4,4'-diaponeurosporenoate, i.e. the esterification of glucose at the C1'' position with the carboxyl group of 4,4'-diaponeurosporenic acid, to form glycosyl-4,4'-diaponeurosporenoate. This is a step in the biosynthesis of staphyloxanthin, an orange pigment present in most staphylococci strains.</text>
</comment>
<dbReference type="PANTHER" id="PTHR43646:SF2">
    <property type="entry name" value="GLYCOSYLTRANSFERASE 2-LIKE DOMAIN-CONTAINING PROTEIN"/>
    <property type="match status" value="1"/>
</dbReference>
<comment type="subcellular location">
    <subcellularLocation>
        <location evidence="1">Cell membrane</location>
    </subcellularLocation>
</comment>
<feature type="domain" description="Glycosyltransferase 2-like" evidence="11">
    <location>
        <begin position="17"/>
        <end position="188"/>
    </location>
</feature>
<evidence type="ECO:0000256" key="7">
    <source>
        <dbReference type="ARBA" id="ARBA00037904"/>
    </source>
</evidence>
<dbReference type="GO" id="GO:0016740">
    <property type="term" value="F:transferase activity"/>
    <property type="evidence" value="ECO:0007669"/>
    <property type="project" value="UniProtKB-KW"/>
</dbReference>
<sequence>MTASNAELGGFPRQTVVVVPAHNELAHLPRCLRALSTAALCLPTPVSTVVVLDSCDDGSERLAGDFGADVHFISVDAGNVGAARAAGFDYAKSANLWSSDTGAAPEDTWYATTDADSMVDADWLVRMVRPDLHGDAAMVLGVVRVPNWRHVSPAVVRRYLREYRSKGPDHDHVHGANMGFRADAYWHVGGFPALATGEDVELVQRFEAAGLSIHRDRRLSVATSARREGRAPGGFAQHLRGLSRSGRKSKAGAGT</sequence>
<dbReference type="Pfam" id="PF00535">
    <property type="entry name" value="Glycos_transf_2"/>
    <property type="match status" value="1"/>
</dbReference>
<dbReference type="Gene3D" id="3.90.550.10">
    <property type="entry name" value="Spore Coat Polysaccharide Biosynthesis Protein SpsA, Chain A"/>
    <property type="match status" value="1"/>
</dbReference>
<feature type="compositionally biased region" description="Basic residues" evidence="10">
    <location>
        <begin position="245"/>
        <end position="255"/>
    </location>
</feature>
<keyword evidence="4 12" id="KW-0808">Transferase</keyword>
<dbReference type="InterPro" id="IPR029044">
    <property type="entry name" value="Nucleotide-diphossugar_trans"/>
</dbReference>
<evidence type="ECO:0000256" key="8">
    <source>
        <dbReference type="ARBA" id="ARBA00038120"/>
    </source>
</evidence>
<evidence type="ECO:0000256" key="4">
    <source>
        <dbReference type="ARBA" id="ARBA00022679"/>
    </source>
</evidence>
<evidence type="ECO:0000256" key="3">
    <source>
        <dbReference type="ARBA" id="ARBA00022676"/>
    </source>
</evidence>
<dbReference type="InterPro" id="IPR001173">
    <property type="entry name" value="Glyco_trans_2-like"/>
</dbReference>
<dbReference type="PANTHER" id="PTHR43646">
    <property type="entry name" value="GLYCOSYLTRANSFERASE"/>
    <property type="match status" value="1"/>
</dbReference>
<name>A0ABQ4V8H1_9MYCO</name>
<evidence type="ECO:0000256" key="9">
    <source>
        <dbReference type="ARBA" id="ARBA00040345"/>
    </source>
</evidence>
<protein>
    <recommendedName>
        <fullName evidence="9">4,4'-diaponeurosporenoate glycosyltransferase</fullName>
    </recommendedName>
</protein>
<comment type="caution">
    <text evidence="12">The sequence shown here is derived from an EMBL/GenBank/DDBJ whole genome shotgun (WGS) entry which is preliminary data.</text>
</comment>
<dbReference type="SUPFAM" id="SSF53448">
    <property type="entry name" value="Nucleotide-diphospho-sugar transferases"/>
    <property type="match status" value="1"/>
</dbReference>
<feature type="region of interest" description="Disordered" evidence="10">
    <location>
        <begin position="223"/>
        <end position="255"/>
    </location>
</feature>
<gene>
    <name evidence="12" type="ORF">NGTWS1702_15050</name>
</gene>
<comment type="similarity">
    <text evidence="8">Belongs to the glycosyltransferase 2 family. CrtQ subfamily.</text>
</comment>
<evidence type="ECO:0000256" key="1">
    <source>
        <dbReference type="ARBA" id="ARBA00004236"/>
    </source>
</evidence>
<evidence type="ECO:0000313" key="13">
    <source>
        <dbReference type="Proteomes" id="UP001060504"/>
    </source>
</evidence>
<dbReference type="EMBL" id="BPRH01001589">
    <property type="protein sequence ID" value="GJF13950.1"/>
    <property type="molecule type" value="Genomic_DNA"/>
</dbReference>
<dbReference type="Proteomes" id="UP001060504">
    <property type="component" value="Unassembled WGS sequence"/>
</dbReference>